<organism evidence="4 5">
    <name type="scientific">Tanacetum coccineum</name>
    <dbReference type="NCBI Taxonomy" id="301880"/>
    <lineage>
        <taxon>Eukaryota</taxon>
        <taxon>Viridiplantae</taxon>
        <taxon>Streptophyta</taxon>
        <taxon>Embryophyta</taxon>
        <taxon>Tracheophyta</taxon>
        <taxon>Spermatophyta</taxon>
        <taxon>Magnoliopsida</taxon>
        <taxon>eudicotyledons</taxon>
        <taxon>Gunneridae</taxon>
        <taxon>Pentapetalae</taxon>
        <taxon>asterids</taxon>
        <taxon>campanulids</taxon>
        <taxon>Asterales</taxon>
        <taxon>Asteraceae</taxon>
        <taxon>Asteroideae</taxon>
        <taxon>Anthemideae</taxon>
        <taxon>Anthemidinae</taxon>
        <taxon>Tanacetum</taxon>
    </lineage>
</organism>
<evidence type="ECO:0000313" key="4">
    <source>
        <dbReference type="EMBL" id="GJU04507.1"/>
    </source>
</evidence>
<dbReference type="EMBL" id="BQNB010021255">
    <property type="protein sequence ID" value="GJU04507.1"/>
    <property type="molecule type" value="Genomic_DNA"/>
</dbReference>
<dbReference type="SUPFAM" id="SSF53098">
    <property type="entry name" value="Ribonuclease H-like"/>
    <property type="match status" value="1"/>
</dbReference>
<feature type="compositionally biased region" description="Polar residues" evidence="2">
    <location>
        <begin position="735"/>
        <end position="771"/>
    </location>
</feature>
<dbReference type="InterPro" id="IPR025724">
    <property type="entry name" value="GAG-pre-integrase_dom"/>
</dbReference>
<dbReference type="Gene3D" id="4.10.60.10">
    <property type="entry name" value="Zinc finger, CCHC-type"/>
    <property type="match status" value="1"/>
</dbReference>
<evidence type="ECO:0000256" key="2">
    <source>
        <dbReference type="SAM" id="MobiDB-lite"/>
    </source>
</evidence>
<dbReference type="InterPro" id="IPR036875">
    <property type="entry name" value="Znf_CCHC_sf"/>
</dbReference>
<keyword evidence="1" id="KW-0645">Protease</keyword>
<sequence length="1349" mass="152754">MHNNIMAAGLRDRPPMLATGRYAQWRSRFLRYIDTRPNGDALRKCILEGPYTPTTVTIPVVPTIDNSLAVPERTTEAIHLILTGIGDEIYSTVDACKIAHEMWEAIERLQQAKHANLLTLVAAAQPYQDPYYQAPKSNKSYAPTSKASLPTRSHTTTKNKGKEIAKPITPPSELASEEDSDPEQAQKDKEMQKNLALIAKYFKKLYKPTNNNLRTSSNTRNKNVDTTPRYKNDNQTGQFRNQRTMTVAGAREIIGSQVVQQSGIQCFNYKEFGHFAKECRNPKRVKDSTYHKEKMLMCKQSEKGVPLQAEQSDWLANTDEEIDEQELEAQLYGKDPGVETGDSNVILNSPNMCDNDIQNDQNDVECDDERVALANLKLDCKSILAETSRTLEESNTIRDSYLVALQNIQTELEKYKTFNDRTVGYEKLEHKLNETLGLFAQKDIDIKEDLKLKAYEISVVKEKHDELVKHSVLTKSHYEGLVKDKTKVITDLKLKEEKDIDKMISMEKQLKFLNKIVYKRSQSIHTIHMLAPKCPTFNGRPTFANPMCLKKAQSEIPCLYEIPHDHSGPANRLIPDREEALTLERESQEKLNKDLVKPYDYTKELVDQAWVKHSKDLFPAPTAHDMEILIKTCLMPLALKTQNDSFTFVHELKKEMHADLKIPKPSVLGKPAPFSDSLERKFFSKNKSVPKTNESEGLSKPVTSQNLPQTATQAVRNTNVIKPGMYQIDTRTTQTRAPQLPQTSRNTNPRVSTSTGVNHRTNVSRPQLKSTQMKDKVVPNTSQVKFKKTEVEDHHRISSISNQSKSVTACNDSLKSRTLNVNVVCGTCGKCVFNSNHDACVSKYLNDVNARTKKPKVVPISTRKPKSQANKSVATHRKKTVASESIVQNTKSYYRMLYEKTSKAWKWWIEQQCPSGYKWVPKTKMKWVPKVRNETVKKRVSFAIDNASRITNIVQLILFIVDSGCTKHMTGNISILCNFVEKYLGTVRFGNDQFAPILGYGDLVQGNITINRVYYVEGLNHNLFSVGQFCDADLEVAFRKSTCFVRDLQGNDLLTGNRGSDLYTISLQETTTSTPICLMAKASPTQAWLWHRRLSHLNFDYINLISKKDVVIGLPKLKYVKDQLCSSCEVSKAKRSSFKTKTVPSSKGWLNLLHMDLCGPMRVASINGKKYILVIVDDYSRYTWTLFLRSKDETPEVLKEFLTMIQRNLQAPVISVRTDRGTKFLNKTLHAFFKEEGIEHQTSTESILSTPTNVHAEENKDDQAEFTNPFCTLVQEATESSSRNFVRGNPSKQCNTKKTTCKLILKIVVRTTVSSVEQNPLGSNGDLHRIDGNAGRASSVLIDSKSGNR</sequence>
<evidence type="ECO:0000313" key="5">
    <source>
        <dbReference type="Proteomes" id="UP001151760"/>
    </source>
</evidence>
<reference evidence="4" key="2">
    <citation type="submission" date="2022-01" db="EMBL/GenBank/DDBJ databases">
        <authorList>
            <person name="Yamashiro T."/>
            <person name="Shiraishi A."/>
            <person name="Satake H."/>
            <person name="Nakayama K."/>
        </authorList>
    </citation>
    <scope>NUCLEOTIDE SEQUENCE</scope>
</reference>
<feature type="region of interest" description="Disordered" evidence="2">
    <location>
        <begin position="685"/>
        <end position="711"/>
    </location>
</feature>
<dbReference type="PANTHER" id="PTHR42648">
    <property type="entry name" value="TRANSPOSASE, PUTATIVE-RELATED"/>
    <property type="match status" value="1"/>
</dbReference>
<dbReference type="Pfam" id="PF13976">
    <property type="entry name" value="gag_pre-integrs"/>
    <property type="match status" value="1"/>
</dbReference>
<feature type="region of interest" description="Disordered" evidence="2">
    <location>
        <begin position="735"/>
        <end position="776"/>
    </location>
</feature>
<dbReference type="PROSITE" id="PS50994">
    <property type="entry name" value="INTEGRASE"/>
    <property type="match status" value="1"/>
</dbReference>
<dbReference type="InterPro" id="IPR039537">
    <property type="entry name" value="Retrotran_Ty1/copia-like"/>
</dbReference>
<dbReference type="Pfam" id="PF00665">
    <property type="entry name" value="rve"/>
    <property type="match status" value="1"/>
</dbReference>
<feature type="domain" description="Integrase catalytic" evidence="3">
    <location>
        <begin position="1140"/>
        <end position="1245"/>
    </location>
</feature>
<dbReference type="SUPFAM" id="SSF57756">
    <property type="entry name" value="Retrovirus zinc finger-like domains"/>
    <property type="match status" value="1"/>
</dbReference>
<dbReference type="InterPro" id="IPR054722">
    <property type="entry name" value="PolX-like_BBD"/>
</dbReference>
<accession>A0ABQ5IWA2</accession>
<proteinExistence type="predicted"/>
<dbReference type="PANTHER" id="PTHR42648:SF21">
    <property type="entry name" value="CYSTEINE-RICH RLK (RECEPTOR-LIKE PROTEIN KINASE) 8"/>
    <property type="match status" value="1"/>
</dbReference>
<feature type="region of interest" description="Disordered" evidence="2">
    <location>
        <begin position="209"/>
        <end position="236"/>
    </location>
</feature>
<comment type="caution">
    <text evidence="4">The sequence shown here is derived from an EMBL/GenBank/DDBJ whole genome shotgun (WGS) entry which is preliminary data.</text>
</comment>
<dbReference type="Gene3D" id="3.30.420.10">
    <property type="entry name" value="Ribonuclease H-like superfamily/Ribonuclease H"/>
    <property type="match status" value="1"/>
</dbReference>
<name>A0ABQ5IWA2_9ASTR</name>
<dbReference type="InterPro" id="IPR012337">
    <property type="entry name" value="RNaseH-like_sf"/>
</dbReference>
<feature type="compositionally biased region" description="Low complexity" evidence="2">
    <location>
        <begin position="209"/>
        <end position="221"/>
    </location>
</feature>
<keyword evidence="1" id="KW-0378">Hydrolase</keyword>
<dbReference type="InterPro" id="IPR001584">
    <property type="entry name" value="Integrase_cat-core"/>
</dbReference>
<keyword evidence="5" id="KW-1185">Reference proteome</keyword>
<protein>
    <submittedName>
        <fullName evidence="4">Retrovirus-related pol polyprotein from transposon TNT 1-94</fullName>
    </submittedName>
</protein>
<reference evidence="4" key="1">
    <citation type="journal article" date="2022" name="Int. J. Mol. Sci.">
        <title>Draft Genome of Tanacetum Coccineum: Genomic Comparison of Closely Related Tanacetum-Family Plants.</title>
        <authorList>
            <person name="Yamashiro T."/>
            <person name="Shiraishi A."/>
            <person name="Nakayama K."/>
            <person name="Satake H."/>
        </authorList>
    </citation>
    <scope>NUCLEOTIDE SEQUENCE</scope>
</reference>
<feature type="compositionally biased region" description="Polar residues" evidence="2">
    <location>
        <begin position="135"/>
        <end position="158"/>
    </location>
</feature>
<dbReference type="Proteomes" id="UP001151760">
    <property type="component" value="Unassembled WGS sequence"/>
</dbReference>
<gene>
    <name evidence="4" type="ORF">Tco_1120937</name>
</gene>
<feature type="region of interest" description="Disordered" evidence="2">
    <location>
        <begin position="132"/>
        <end position="188"/>
    </location>
</feature>
<evidence type="ECO:0000259" key="3">
    <source>
        <dbReference type="PROSITE" id="PS50994"/>
    </source>
</evidence>
<dbReference type="InterPro" id="IPR036397">
    <property type="entry name" value="RNaseH_sf"/>
</dbReference>
<dbReference type="Pfam" id="PF22936">
    <property type="entry name" value="Pol_BBD"/>
    <property type="match status" value="1"/>
</dbReference>
<evidence type="ECO:0000256" key="1">
    <source>
        <dbReference type="ARBA" id="ARBA00022670"/>
    </source>
</evidence>